<feature type="binding site" evidence="10">
    <location>
        <position position="36"/>
    </location>
    <ligand>
        <name>NAD(+)</name>
        <dbReference type="ChEBI" id="CHEBI:57540"/>
    </ligand>
</feature>
<evidence type="ECO:0000313" key="13">
    <source>
        <dbReference type="Proteomes" id="UP000295632"/>
    </source>
</evidence>
<keyword evidence="5 7" id="KW-0520">NAD</keyword>
<dbReference type="OrthoDB" id="9803238at2"/>
<evidence type="ECO:0000256" key="6">
    <source>
        <dbReference type="ARBA" id="ARBA00047473"/>
    </source>
</evidence>
<comment type="similarity">
    <text evidence="2 7">Belongs to the UDP-glucose/GDP-mannose dehydrogenase family.</text>
</comment>
<dbReference type="EMBL" id="SNYJ01000009">
    <property type="protein sequence ID" value="TDQ38675.1"/>
    <property type="molecule type" value="Genomic_DNA"/>
</dbReference>
<dbReference type="Gene3D" id="1.20.5.100">
    <property type="entry name" value="Cytochrome c1, transmembrane anchor, C-terminal"/>
    <property type="match status" value="1"/>
</dbReference>
<dbReference type="SMART" id="SM00984">
    <property type="entry name" value="UDPG_MGDP_dh_C"/>
    <property type="match status" value="1"/>
</dbReference>
<dbReference type="GO" id="GO:0000271">
    <property type="term" value="P:polysaccharide biosynthetic process"/>
    <property type="evidence" value="ECO:0007669"/>
    <property type="project" value="InterPro"/>
</dbReference>
<keyword evidence="4 7" id="KW-0560">Oxidoreductase</keyword>
<dbReference type="InterPro" id="IPR028357">
    <property type="entry name" value="UDPglc_DH_bac"/>
</dbReference>
<dbReference type="GO" id="GO:0051287">
    <property type="term" value="F:NAD binding"/>
    <property type="evidence" value="ECO:0007669"/>
    <property type="project" value="InterPro"/>
</dbReference>
<dbReference type="Pfam" id="PF03721">
    <property type="entry name" value="UDPG_MGDP_dh_N"/>
    <property type="match status" value="1"/>
</dbReference>
<dbReference type="AlphaFoldDB" id="A0A4R6U2R5"/>
<dbReference type="GO" id="GO:0003979">
    <property type="term" value="F:UDP-glucose 6-dehydrogenase activity"/>
    <property type="evidence" value="ECO:0007669"/>
    <property type="project" value="UniProtKB-EC"/>
</dbReference>
<dbReference type="Proteomes" id="UP000295632">
    <property type="component" value="Unassembled WGS sequence"/>
</dbReference>
<dbReference type="Pfam" id="PF00984">
    <property type="entry name" value="UDPG_MGDP_dh"/>
    <property type="match status" value="1"/>
</dbReference>
<protein>
    <recommendedName>
        <fullName evidence="3 7">UDP-glucose 6-dehydrogenase</fullName>
        <ecNumber evidence="3 7">1.1.1.22</ecNumber>
    </recommendedName>
</protein>
<dbReference type="PIRSF" id="PIRSF500134">
    <property type="entry name" value="UDPglc_DH_bac"/>
    <property type="match status" value="1"/>
</dbReference>
<dbReference type="SUPFAM" id="SSF51735">
    <property type="entry name" value="NAD(P)-binding Rossmann-fold domains"/>
    <property type="match status" value="1"/>
</dbReference>
<evidence type="ECO:0000256" key="3">
    <source>
        <dbReference type="ARBA" id="ARBA00012954"/>
    </source>
</evidence>
<dbReference type="InterPro" id="IPR036220">
    <property type="entry name" value="UDP-Glc/GDP-Man_DH_C_sf"/>
</dbReference>
<feature type="binding site" evidence="10">
    <location>
        <position position="31"/>
    </location>
    <ligand>
        <name>NAD(+)</name>
        <dbReference type="ChEBI" id="CHEBI:57540"/>
    </ligand>
</feature>
<dbReference type="Gene3D" id="3.40.50.720">
    <property type="entry name" value="NAD(P)-binding Rossmann-like Domain"/>
    <property type="match status" value="2"/>
</dbReference>
<dbReference type="InterPro" id="IPR001732">
    <property type="entry name" value="UDP-Glc/GDP-Man_DH_N"/>
</dbReference>
<dbReference type="InterPro" id="IPR014027">
    <property type="entry name" value="UDP-Glc/GDP-Man_DH_C"/>
</dbReference>
<evidence type="ECO:0000256" key="1">
    <source>
        <dbReference type="ARBA" id="ARBA00004701"/>
    </source>
</evidence>
<sequence>MKRIAVIGTGYVGLVTGTIFAHTGNRVVCCDVDARKIDQLQAGHMPIFEPGLSDIVETSVREERLSFSTDLTAAIQEADILYIAVGTPMSAKGDADMTYINRVAMTIAEAINSPKIVVIKSTVPVGTGHRVGQLIREHRAAPHEVAMVSNPEFLREGTAVKDALAMERAVIGTSSEVAYKEIASLHETLAKTIMRTSIESAEMIKYASNAFLATKISFINDIASICEATGADVSDIARGMGLDPRIGHQFLKAGVGFGGSCFPKDTKALMRIAETNGMRFPLMNAVIETNERMRRSIVDKVNNAANGLQGKTVAVFGLAFKPDTNDMRDAPALDIIPALREHGATVKAYDPIAIPEAREVLGSRASYHTSLYEAAKGADVILVLTEWKDILQADYHRLYALMNHPAVLVDGRNCLPDMAYSAGFDIRQVGRNYEPHTLAKAASSG</sequence>
<dbReference type="InterPro" id="IPR008927">
    <property type="entry name" value="6-PGluconate_DH-like_C_sf"/>
</dbReference>
<organism evidence="12 13">
    <name type="scientific">Aureibacillus halotolerans</name>
    <dbReference type="NCBI Taxonomy" id="1508390"/>
    <lineage>
        <taxon>Bacteria</taxon>
        <taxon>Bacillati</taxon>
        <taxon>Bacillota</taxon>
        <taxon>Bacilli</taxon>
        <taxon>Bacillales</taxon>
        <taxon>Bacillaceae</taxon>
        <taxon>Aureibacillus</taxon>
    </lineage>
</organism>
<dbReference type="InterPro" id="IPR017476">
    <property type="entry name" value="UDP-Glc/GDP-Man"/>
</dbReference>
<dbReference type="GO" id="GO:0006065">
    <property type="term" value="P:UDP-glucuronate biosynthetic process"/>
    <property type="evidence" value="ECO:0007669"/>
    <property type="project" value="UniProtKB-UniPathway"/>
</dbReference>
<comment type="catalytic activity">
    <reaction evidence="6 7">
        <text>UDP-alpha-D-glucose + 2 NAD(+) + H2O = UDP-alpha-D-glucuronate + 2 NADH + 3 H(+)</text>
        <dbReference type="Rhea" id="RHEA:23596"/>
        <dbReference type="ChEBI" id="CHEBI:15377"/>
        <dbReference type="ChEBI" id="CHEBI:15378"/>
        <dbReference type="ChEBI" id="CHEBI:57540"/>
        <dbReference type="ChEBI" id="CHEBI:57945"/>
        <dbReference type="ChEBI" id="CHEBI:58052"/>
        <dbReference type="ChEBI" id="CHEBI:58885"/>
        <dbReference type="EC" id="1.1.1.22"/>
    </reaction>
</comment>
<feature type="binding site" evidence="9">
    <location>
        <begin position="250"/>
        <end position="254"/>
    </location>
    <ligand>
        <name>substrate</name>
    </ligand>
</feature>
<feature type="active site" description="Nucleophile" evidence="8">
    <location>
        <position position="261"/>
    </location>
</feature>
<comment type="pathway">
    <text evidence="1">Nucleotide-sugar biosynthesis; UDP-alpha-D-glucuronate biosynthesis; UDP-alpha-D-glucuronate from UDP-alpha-D-glucose: step 1/1.</text>
</comment>
<evidence type="ECO:0000256" key="5">
    <source>
        <dbReference type="ARBA" id="ARBA00023027"/>
    </source>
</evidence>
<evidence type="ECO:0000256" key="4">
    <source>
        <dbReference type="ARBA" id="ARBA00023002"/>
    </source>
</evidence>
<dbReference type="PIRSF" id="PIRSF000124">
    <property type="entry name" value="UDPglc_GDPman_dh"/>
    <property type="match status" value="1"/>
</dbReference>
<evidence type="ECO:0000256" key="2">
    <source>
        <dbReference type="ARBA" id="ARBA00006601"/>
    </source>
</evidence>
<keyword evidence="13" id="KW-1185">Reference proteome</keyword>
<dbReference type="InterPro" id="IPR036291">
    <property type="entry name" value="NAD(P)-bd_dom_sf"/>
</dbReference>
<dbReference type="NCBIfam" id="TIGR03026">
    <property type="entry name" value="NDP-sugDHase"/>
    <property type="match status" value="1"/>
</dbReference>
<evidence type="ECO:0000256" key="8">
    <source>
        <dbReference type="PIRSR" id="PIRSR500134-1"/>
    </source>
</evidence>
<feature type="binding site" evidence="10">
    <location>
        <position position="264"/>
    </location>
    <ligand>
        <name>NAD(+)</name>
        <dbReference type="ChEBI" id="CHEBI:57540"/>
    </ligand>
</feature>
<feature type="binding site" evidence="10">
    <location>
        <position position="328"/>
    </location>
    <ligand>
        <name>NAD(+)</name>
        <dbReference type="ChEBI" id="CHEBI:57540"/>
    </ligand>
</feature>
<comment type="caution">
    <text evidence="12">The sequence shown here is derived from an EMBL/GenBank/DDBJ whole genome shotgun (WGS) entry which is preliminary data.</text>
</comment>
<accession>A0A4R6U2R5</accession>
<dbReference type="InterPro" id="IPR014026">
    <property type="entry name" value="UDP-Glc/GDP-Man_DH_dimer"/>
</dbReference>
<feature type="binding site" evidence="9">
    <location>
        <position position="205"/>
    </location>
    <ligand>
        <name>substrate</name>
    </ligand>
</feature>
<name>A0A4R6U2R5_9BACI</name>
<evidence type="ECO:0000259" key="11">
    <source>
        <dbReference type="SMART" id="SM00984"/>
    </source>
</evidence>
<proteinExistence type="inferred from homology"/>
<feature type="domain" description="UDP-glucose/GDP-mannose dehydrogenase C-terminal" evidence="11">
    <location>
        <begin position="314"/>
        <end position="417"/>
    </location>
</feature>
<gene>
    <name evidence="12" type="ORF">EV213_10943</name>
</gene>
<dbReference type="RefSeq" id="WP_133580731.1">
    <property type="nucleotide sequence ID" value="NZ_SNYJ01000009.1"/>
</dbReference>
<dbReference type="EC" id="1.1.1.22" evidence="3 7"/>
<dbReference type="UniPathway" id="UPA00038">
    <property type="reaction ID" value="UER00491"/>
</dbReference>
<dbReference type="SUPFAM" id="SSF48179">
    <property type="entry name" value="6-phosphogluconate dehydrogenase C-terminal domain-like"/>
    <property type="match status" value="1"/>
</dbReference>
<feature type="binding site" evidence="9">
    <location>
        <position position="321"/>
    </location>
    <ligand>
        <name>substrate</name>
    </ligand>
</feature>
<evidence type="ECO:0000256" key="9">
    <source>
        <dbReference type="PIRSR" id="PIRSR500134-2"/>
    </source>
</evidence>
<feature type="binding site" evidence="10">
    <location>
        <position position="122"/>
    </location>
    <ligand>
        <name>NAD(+)</name>
        <dbReference type="ChEBI" id="CHEBI:57540"/>
    </ligand>
</feature>
<reference evidence="12 13" key="1">
    <citation type="submission" date="2019-03" db="EMBL/GenBank/DDBJ databases">
        <title>Genomic Encyclopedia of Type Strains, Phase IV (KMG-IV): sequencing the most valuable type-strain genomes for metagenomic binning, comparative biology and taxonomic classification.</title>
        <authorList>
            <person name="Goeker M."/>
        </authorList>
    </citation>
    <scope>NUCLEOTIDE SEQUENCE [LARGE SCALE GENOMIC DNA]</scope>
    <source>
        <strain evidence="12 13">DSM 28697</strain>
    </source>
</reference>
<feature type="binding site" evidence="9">
    <location>
        <begin position="153"/>
        <end position="156"/>
    </location>
    <ligand>
        <name>substrate</name>
    </ligand>
</feature>
<dbReference type="SUPFAM" id="SSF52413">
    <property type="entry name" value="UDP-glucose/GDP-mannose dehydrogenase C-terminal domain"/>
    <property type="match status" value="1"/>
</dbReference>
<dbReference type="PANTHER" id="PTHR43750:SF3">
    <property type="entry name" value="UDP-GLUCOSE 6-DEHYDROGENASE TUAD"/>
    <property type="match status" value="1"/>
</dbReference>
<dbReference type="PANTHER" id="PTHR43750">
    <property type="entry name" value="UDP-GLUCOSE 6-DEHYDROGENASE TUAD"/>
    <property type="match status" value="1"/>
</dbReference>
<evidence type="ECO:0000256" key="7">
    <source>
        <dbReference type="PIRNR" id="PIRNR000124"/>
    </source>
</evidence>
<feature type="binding site" evidence="10">
    <location>
        <position position="87"/>
    </location>
    <ligand>
        <name>NAD(+)</name>
        <dbReference type="ChEBI" id="CHEBI:57540"/>
    </ligand>
</feature>
<feature type="binding site" evidence="10">
    <location>
        <position position="156"/>
    </location>
    <ligand>
        <name>NAD(+)</name>
        <dbReference type="ChEBI" id="CHEBI:57540"/>
    </ligand>
</feature>
<dbReference type="Pfam" id="PF03720">
    <property type="entry name" value="UDPG_MGDP_dh_C"/>
    <property type="match status" value="1"/>
</dbReference>
<evidence type="ECO:0000313" key="12">
    <source>
        <dbReference type="EMBL" id="TDQ38675.1"/>
    </source>
</evidence>
<feature type="binding site" evidence="9">
    <location>
        <position position="258"/>
    </location>
    <ligand>
        <name>substrate</name>
    </ligand>
</feature>
<evidence type="ECO:0000256" key="10">
    <source>
        <dbReference type="PIRSR" id="PIRSR500134-3"/>
    </source>
</evidence>